<evidence type="ECO:0000313" key="9">
    <source>
        <dbReference type="EMBL" id="QIK78186.1"/>
    </source>
</evidence>
<organism evidence="9 10">
    <name type="scientific">Sphingomonas piscis</name>
    <dbReference type="NCBI Taxonomy" id="2714943"/>
    <lineage>
        <taxon>Bacteria</taxon>
        <taxon>Pseudomonadati</taxon>
        <taxon>Pseudomonadota</taxon>
        <taxon>Alphaproteobacteria</taxon>
        <taxon>Sphingomonadales</taxon>
        <taxon>Sphingomonadaceae</taxon>
        <taxon>Sphingomonas</taxon>
    </lineage>
</organism>
<evidence type="ECO:0000256" key="5">
    <source>
        <dbReference type="ARBA" id="ARBA00023295"/>
    </source>
</evidence>
<evidence type="ECO:0000256" key="3">
    <source>
        <dbReference type="ARBA" id="ARBA00022801"/>
    </source>
</evidence>
<gene>
    <name evidence="9" type="ORF">G7077_03950</name>
</gene>
<feature type="chain" id="PRO_5026100094" evidence="8">
    <location>
        <begin position="26"/>
        <end position="395"/>
    </location>
</feature>
<dbReference type="InterPro" id="IPR052176">
    <property type="entry name" value="Glycosyl_Hydrlase_43_Enz"/>
</dbReference>
<dbReference type="EMBL" id="CP049869">
    <property type="protein sequence ID" value="QIK78186.1"/>
    <property type="molecule type" value="Genomic_DNA"/>
</dbReference>
<evidence type="ECO:0000313" key="10">
    <source>
        <dbReference type="Proteomes" id="UP000503222"/>
    </source>
</evidence>
<evidence type="ECO:0000256" key="6">
    <source>
        <dbReference type="PIRSR" id="PIRSR606710-2"/>
    </source>
</evidence>
<keyword evidence="4" id="KW-0119">Carbohydrate metabolism</keyword>
<keyword evidence="2" id="KW-0858">Xylan degradation</keyword>
<evidence type="ECO:0000256" key="1">
    <source>
        <dbReference type="ARBA" id="ARBA00009865"/>
    </source>
</evidence>
<dbReference type="GO" id="GO:0004553">
    <property type="term" value="F:hydrolase activity, hydrolyzing O-glycosyl compounds"/>
    <property type="evidence" value="ECO:0007669"/>
    <property type="project" value="InterPro"/>
</dbReference>
<proteinExistence type="inferred from homology"/>
<reference evidence="9 10" key="1">
    <citation type="submission" date="2020-03" db="EMBL/GenBank/DDBJ databases">
        <title>Sphingomonas sp. nov., isolated from fish.</title>
        <authorList>
            <person name="Hyun D.-W."/>
            <person name="Bae J.-W."/>
        </authorList>
    </citation>
    <scope>NUCLEOTIDE SEQUENCE [LARGE SCALE GENOMIC DNA]</scope>
    <source>
        <strain evidence="9 10">HDW15B</strain>
    </source>
</reference>
<dbReference type="SUPFAM" id="SSF75005">
    <property type="entry name" value="Arabinanase/levansucrase/invertase"/>
    <property type="match status" value="1"/>
</dbReference>
<dbReference type="PANTHER" id="PTHR43772:SF2">
    <property type="entry name" value="PUTATIVE (AFU_ORTHOLOGUE AFUA_2G04480)-RELATED"/>
    <property type="match status" value="1"/>
</dbReference>
<dbReference type="PROSITE" id="PS51257">
    <property type="entry name" value="PROKAR_LIPOPROTEIN"/>
    <property type="match status" value="1"/>
</dbReference>
<protein>
    <submittedName>
        <fullName evidence="9">Family 43 glycosylhydrolase</fullName>
    </submittedName>
</protein>
<name>A0A6G7YN88_9SPHN</name>
<evidence type="ECO:0000256" key="4">
    <source>
        <dbReference type="ARBA" id="ARBA00023277"/>
    </source>
</evidence>
<dbReference type="Proteomes" id="UP000503222">
    <property type="component" value="Chromosome"/>
</dbReference>
<keyword evidence="8" id="KW-0732">Signal</keyword>
<dbReference type="InterPro" id="IPR023296">
    <property type="entry name" value="Glyco_hydro_beta-prop_sf"/>
</dbReference>
<dbReference type="Pfam" id="PF04616">
    <property type="entry name" value="Glyco_hydro_43"/>
    <property type="match status" value="1"/>
</dbReference>
<accession>A0A6G7YN88</accession>
<keyword evidence="2" id="KW-0624">Polysaccharide degradation</keyword>
<dbReference type="GO" id="GO:0045493">
    <property type="term" value="P:xylan catabolic process"/>
    <property type="evidence" value="ECO:0007669"/>
    <property type="project" value="UniProtKB-KW"/>
</dbReference>
<keyword evidence="5 7" id="KW-0326">Glycosidase</keyword>
<dbReference type="InterPro" id="IPR006710">
    <property type="entry name" value="Glyco_hydro_43"/>
</dbReference>
<evidence type="ECO:0000256" key="8">
    <source>
        <dbReference type="SAM" id="SignalP"/>
    </source>
</evidence>
<dbReference type="Gene3D" id="2.115.10.20">
    <property type="entry name" value="Glycosyl hydrolase domain, family 43"/>
    <property type="match status" value="1"/>
</dbReference>
<feature type="signal peptide" evidence="8">
    <location>
        <begin position="1"/>
        <end position="25"/>
    </location>
</feature>
<evidence type="ECO:0000256" key="2">
    <source>
        <dbReference type="ARBA" id="ARBA00022651"/>
    </source>
</evidence>
<evidence type="ECO:0000256" key="7">
    <source>
        <dbReference type="RuleBase" id="RU361187"/>
    </source>
</evidence>
<keyword evidence="10" id="KW-1185">Reference proteome</keyword>
<feature type="site" description="Important for catalytic activity, responsible for pKa modulation of the active site Glu and correct orientation of both the proton donor and substrate" evidence="6">
    <location>
        <position position="205"/>
    </location>
</feature>
<sequence length="395" mass="43322">MNGKAYLALLAAGTASITLSGCTTAAAVAAAQVASTAAQVAAQANTAEAAAPAPAVVAAAANEPRSPEGLRYLSQPLVTEIYTADPSAHVFDNRFYIYGSHDINGTTPEDDLGSHFEMRDYRVLSMDRVGAPVTVHPVALDIKDVPWAGRQMWAPDAAFKNGKYYLYFPAKDKQDVFRIGVATSNSPTGPFTAQPQAIKGSYSMDPAVFTDDDGTSYMYFGGIWGGQLQRWNGNTYNPDGGNTDLKQDNAPAAAPRVAKMRGDMLEFAESPRQVQIVDEAGKPILGGDHDRRFFEASWMHKYNGKYYFSYSTGDTHFIAYATGDSPYGPFTYRGRILSPVQGWTSHHSIVQKDGRWWLFYHDTQLTNKTHLRNVKVTELTYNPDGTIRTIDPFVR</sequence>
<comment type="similarity">
    <text evidence="1 7">Belongs to the glycosyl hydrolase 43 family.</text>
</comment>
<dbReference type="RefSeq" id="WP_166410579.1">
    <property type="nucleotide sequence ID" value="NZ_CP049869.1"/>
</dbReference>
<dbReference type="PANTHER" id="PTHR43772">
    <property type="entry name" value="ENDO-1,4-BETA-XYLANASE"/>
    <property type="match status" value="1"/>
</dbReference>
<keyword evidence="3 7" id="KW-0378">Hydrolase</keyword>
<dbReference type="CDD" id="cd18619">
    <property type="entry name" value="GH43_CoXyl43_like"/>
    <property type="match status" value="1"/>
</dbReference>
<dbReference type="AlphaFoldDB" id="A0A6G7YN88"/>
<dbReference type="KEGG" id="spii:G7077_03950"/>